<keyword evidence="2" id="KW-1185">Reference proteome</keyword>
<dbReference type="EMBL" id="EQ973219">
    <property type="protein sequence ID" value="EFR55810.1"/>
    <property type="molecule type" value="Genomic_DNA"/>
</dbReference>
<organism evidence="1 2">
    <name type="scientific">Bacteroides fragilis 3_1_12</name>
    <dbReference type="NCBI Taxonomy" id="457424"/>
    <lineage>
        <taxon>Bacteria</taxon>
        <taxon>Pseudomonadati</taxon>
        <taxon>Bacteroidota</taxon>
        <taxon>Bacteroidia</taxon>
        <taxon>Bacteroidales</taxon>
        <taxon>Bacteroidaceae</taxon>
        <taxon>Bacteroides</taxon>
    </lineage>
</organism>
<dbReference type="Proteomes" id="UP000005101">
    <property type="component" value="Unassembled WGS sequence"/>
</dbReference>
<name>A0ABN0BSG6_BACFG</name>
<sequence>MNPLFFRIFRQRYGKSDNKKEIDRARLEIKIPSLQKNPISLYSKYEL</sequence>
<gene>
    <name evidence="1" type="ORF">BFAG_04509</name>
</gene>
<proteinExistence type="predicted"/>
<evidence type="ECO:0000313" key="2">
    <source>
        <dbReference type="Proteomes" id="UP000005101"/>
    </source>
</evidence>
<accession>A0ABN0BSG6</accession>
<reference evidence="1 2" key="1">
    <citation type="submission" date="2008-12" db="EMBL/GenBank/DDBJ databases">
        <title>Annotation of Bacteroides fragilis strain 3_1_12.</title>
        <authorList>
            <consortium name="The Broad Institute Genome Sequencing Platform"/>
            <person name="Ward D."/>
            <person name="Young S.K."/>
            <person name="Kodira C.D."/>
            <person name="Zeng Q."/>
            <person name="Koehrsen M."/>
            <person name="Alvarado L."/>
            <person name="Berlin A."/>
            <person name="Borenstein D."/>
            <person name="Chen Z."/>
            <person name="Engels R."/>
            <person name="Freedman E."/>
            <person name="Gellesch M."/>
            <person name="Goldberg J."/>
            <person name="Griggs A."/>
            <person name="Gujja S."/>
            <person name="Heiman D."/>
            <person name="Hepburn T."/>
            <person name="Howarth C."/>
            <person name="Jen D."/>
            <person name="Larson L."/>
            <person name="Lewis B."/>
            <person name="Mehta T."/>
            <person name="Park D."/>
            <person name="Pearson M."/>
            <person name="Roberts A."/>
            <person name="Saif S."/>
            <person name="Shea T."/>
            <person name="Shenoy N."/>
            <person name="Sisk P."/>
            <person name="Stolte C."/>
            <person name="Sykes S."/>
            <person name="Walk T."/>
            <person name="White J."/>
            <person name="Yandava C."/>
            <person name="Allen-Vercoe E."/>
            <person name="Strauss J."/>
            <person name="Ambrose C."/>
            <person name="Lander E."/>
            <person name="Nusbaum C."/>
            <person name="Galagan J."/>
            <person name="Birren B."/>
        </authorList>
    </citation>
    <scope>NUCLEOTIDE SEQUENCE [LARGE SCALE GENOMIC DNA]</scope>
    <source>
        <strain evidence="1 2">3_1_12</strain>
    </source>
</reference>
<evidence type="ECO:0000313" key="1">
    <source>
        <dbReference type="EMBL" id="EFR55810.1"/>
    </source>
</evidence>
<protein>
    <submittedName>
        <fullName evidence="1">Uncharacterized protein</fullName>
    </submittedName>
</protein>